<dbReference type="InterPro" id="IPR000897">
    <property type="entry name" value="SRP54_GTPase_dom"/>
</dbReference>
<dbReference type="InterPro" id="IPR003593">
    <property type="entry name" value="AAA+_ATPase"/>
</dbReference>
<dbReference type="FunFam" id="3.40.50.300:FF:000053">
    <property type="entry name" value="Signal recognition particle receptor FtsY"/>
    <property type="match status" value="1"/>
</dbReference>
<evidence type="ECO:0000256" key="5">
    <source>
        <dbReference type="ARBA" id="ARBA00023134"/>
    </source>
</evidence>
<dbReference type="SMART" id="SM00962">
    <property type="entry name" value="SRP54"/>
    <property type="match status" value="1"/>
</dbReference>
<evidence type="ECO:0000313" key="12">
    <source>
        <dbReference type="Proteomes" id="UP000273977"/>
    </source>
</evidence>
<dbReference type="PANTHER" id="PTHR43134:SF1">
    <property type="entry name" value="SIGNAL RECOGNITION PARTICLE RECEPTOR SUBUNIT ALPHA"/>
    <property type="match status" value="1"/>
</dbReference>
<dbReference type="PANTHER" id="PTHR43134">
    <property type="entry name" value="SIGNAL RECOGNITION PARTICLE RECEPTOR SUBUNIT ALPHA"/>
    <property type="match status" value="1"/>
</dbReference>
<gene>
    <name evidence="9 11" type="primary">ftsY</name>
    <name evidence="11" type="ORF">EF384_08320</name>
</gene>
<dbReference type="GO" id="GO:0003924">
    <property type="term" value="F:GTPase activity"/>
    <property type="evidence" value="ECO:0007669"/>
    <property type="project" value="UniProtKB-UniRule"/>
</dbReference>
<reference evidence="11 12" key="1">
    <citation type="submission" date="2018-11" db="EMBL/GenBank/DDBJ databases">
        <title>Aerococcus sp. SJQ22, whole genome shotgun sequence.</title>
        <authorList>
            <person name="Sun L."/>
            <person name="Gao X."/>
            <person name="Chen W."/>
            <person name="Huang K."/>
        </authorList>
    </citation>
    <scope>NUCLEOTIDE SEQUENCE [LARGE SCALE GENOMIC DNA]</scope>
    <source>
        <strain evidence="11 12">SJQ22</strain>
    </source>
</reference>
<evidence type="ECO:0000256" key="2">
    <source>
        <dbReference type="ARBA" id="ARBA00022490"/>
    </source>
</evidence>
<name>A0A3N4G2E4_9LACT</name>
<dbReference type="EC" id="3.6.5.4" evidence="9"/>
<comment type="subcellular location">
    <subcellularLocation>
        <location evidence="9">Cell membrane</location>
        <topology evidence="9">Peripheral membrane protein</topology>
        <orientation evidence="9">Cytoplasmic side</orientation>
    </subcellularLocation>
    <subcellularLocation>
        <location evidence="9">Cytoplasm</location>
    </subcellularLocation>
</comment>
<evidence type="ECO:0000256" key="9">
    <source>
        <dbReference type="HAMAP-Rule" id="MF_00920"/>
    </source>
</evidence>
<comment type="subunit">
    <text evidence="9">Part of the signal recognition particle protein translocation system, which is composed of SRP and FtsY.</text>
</comment>
<dbReference type="Gene3D" id="1.20.120.140">
    <property type="entry name" value="Signal recognition particle SRP54, nucleotide-binding domain"/>
    <property type="match status" value="1"/>
</dbReference>
<comment type="function">
    <text evidence="9">Involved in targeting and insertion of nascent membrane proteins into the cytoplasmic membrane. Acts as a receptor for the complex formed by the signal recognition particle (SRP) and the ribosome-nascent chain (RNC).</text>
</comment>
<dbReference type="EMBL" id="RKMG01000032">
    <property type="protein sequence ID" value="RPA57119.1"/>
    <property type="molecule type" value="Genomic_DNA"/>
</dbReference>
<feature type="domain" description="SRP54-type proteins GTP-binding" evidence="10">
    <location>
        <begin position="311"/>
        <end position="324"/>
    </location>
</feature>
<comment type="similarity">
    <text evidence="9">Belongs to the GTP-binding SRP family. FtsY subfamily.</text>
</comment>
<dbReference type="FunFam" id="1.20.120.140:FF:000002">
    <property type="entry name" value="Signal recognition particle receptor FtsY"/>
    <property type="match status" value="1"/>
</dbReference>
<accession>A0A3N4G2E4</accession>
<dbReference type="SUPFAM" id="SSF47364">
    <property type="entry name" value="Domain of the SRP/SRP receptor G-proteins"/>
    <property type="match status" value="1"/>
</dbReference>
<keyword evidence="1 9" id="KW-1003">Cell membrane</keyword>
<dbReference type="Pfam" id="PF00448">
    <property type="entry name" value="SRP54"/>
    <property type="match status" value="1"/>
</dbReference>
<dbReference type="GO" id="GO:0006614">
    <property type="term" value="P:SRP-dependent cotranslational protein targeting to membrane"/>
    <property type="evidence" value="ECO:0007669"/>
    <property type="project" value="InterPro"/>
</dbReference>
<evidence type="ECO:0000313" key="11">
    <source>
        <dbReference type="EMBL" id="RPA57119.1"/>
    </source>
</evidence>
<dbReference type="SMART" id="SM00382">
    <property type="entry name" value="AAA"/>
    <property type="match status" value="1"/>
</dbReference>
<feature type="binding site" evidence="9">
    <location>
        <begin position="226"/>
        <end position="230"/>
    </location>
    <ligand>
        <name>GTP</name>
        <dbReference type="ChEBI" id="CHEBI:37565"/>
    </ligand>
</feature>
<dbReference type="GO" id="GO:0005737">
    <property type="term" value="C:cytoplasm"/>
    <property type="evidence" value="ECO:0007669"/>
    <property type="project" value="UniProtKB-SubCell"/>
</dbReference>
<dbReference type="Proteomes" id="UP000273977">
    <property type="component" value="Unassembled WGS sequence"/>
</dbReference>
<dbReference type="HAMAP" id="MF_00920">
    <property type="entry name" value="FtsY"/>
    <property type="match status" value="1"/>
</dbReference>
<comment type="catalytic activity">
    <reaction evidence="8 9">
        <text>GTP + H2O = GDP + phosphate + H(+)</text>
        <dbReference type="Rhea" id="RHEA:19669"/>
        <dbReference type="ChEBI" id="CHEBI:15377"/>
        <dbReference type="ChEBI" id="CHEBI:15378"/>
        <dbReference type="ChEBI" id="CHEBI:37565"/>
        <dbReference type="ChEBI" id="CHEBI:43474"/>
        <dbReference type="ChEBI" id="CHEBI:58189"/>
        <dbReference type="EC" id="3.6.5.4"/>
    </reaction>
</comment>
<dbReference type="SUPFAM" id="SSF52540">
    <property type="entry name" value="P-loop containing nucleoside triphosphate hydrolases"/>
    <property type="match status" value="1"/>
</dbReference>
<dbReference type="InterPro" id="IPR042101">
    <property type="entry name" value="SRP54_N_sf"/>
</dbReference>
<evidence type="ECO:0000256" key="4">
    <source>
        <dbReference type="ARBA" id="ARBA00022801"/>
    </source>
</evidence>
<comment type="caution">
    <text evidence="11">The sequence shown here is derived from an EMBL/GenBank/DDBJ whole genome shotgun (WGS) entry which is preliminary data.</text>
</comment>
<dbReference type="Pfam" id="PF02881">
    <property type="entry name" value="SRP54_N"/>
    <property type="match status" value="1"/>
</dbReference>
<evidence type="ECO:0000256" key="3">
    <source>
        <dbReference type="ARBA" id="ARBA00022741"/>
    </source>
</evidence>
<evidence type="ECO:0000256" key="1">
    <source>
        <dbReference type="ARBA" id="ARBA00022475"/>
    </source>
</evidence>
<proteinExistence type="inferred from homology"/>
<keyword evidence="6 9" id="KW-0472">Membrane</keyword>
<dbReference type="PROSITE" id="PS00300">
    <property type="entry name" value="SRP54"/>
    <property type="match status" value="1"/>
</dbReference>
<sequence>MGLFDRIKRAFTGEDPVVEEQRKSESAEPSQDQIVFEKYDKGVEKTRRSFSDRINELFAGFRQVDDEFFDDLEEAFISSDVGFDMTLALSDAVREEVLLRGASSGEQVKNVIIEKMVEIYDKGGEPSVAINENPDGPTVMLFVGVNGVGKTTTIGKMAYQLKQQGHKVLLAAGDTFRAGAIEQLEEWARRVDVPIITGKAHGDPASVAFDAAKEAREGNYDYVLVDTAGRLQNKVNLMNELDKMKRILTREIPGAPHETLLVLDATTGQNALVQAKEFDKTVDIDGIVLTKLDGTAKGGVIFAIRYEMDIPVKFIGLGEQLDDLQVFDAEKFIYQLIKDVVEVHS</sequence>
<evidence type="ECO:0000259" key="10">
    <source>
        <dbReference type="PROSITE" id="PS00300"/>
    </source>
</evidence>
<evidence type="ECO:0000256" key="6">
    <source>
        <dbReference type="ARBA" id="ARBA00023136"/>
    </source>
</evidence>
<feature type="binding site" evidence="9">
    <location>
        <begin position="144"/>
        <end position="151"/>
    </location>
    <ligand>
        <name>GTP</name>
        <dbReference type="ChEBI" id="CHEBI:37565"/>
    </ligand>
</feature>
<dbReference type="SMART" id="SM00963">
    <property type="entry name" value="SRP54_N"/>
    <property type="match status" value="1"/>
</dbReference>
<dbReference type="AlphaFoldDB" id="A0A3N4G2E4"/>
<dbReference type="RefSeq" id="WP_094518307.1">
    <property type="nucleotide sequence ID" value="NZ_RKMG01000032.1"/>
</dbReference>
<dbReference type="Gene3D" id="3.40.50.300">
    <property type="entry name" value="P-loop containing nucleotide triphosphate hydrolases"/>
    <property type="match status" value="1"/>
</dbReference>
<evidence type="ECO:0000256" key="8">
    <source>
        <dbReference type="ARBA" id="ARBA00048027"/>
    </source>
</evidence>
<dbReference type="OrthoDB" id="9804720at2"/>
<keyword evidence="3 9" id="KW-0547">Nucleotide-binding</keyword>
<dbReference type="CDD" id="cd17874">
    <property type="entry name" value="FtsY"/>
    <property type="match status" value="1"/>
</dbReference>
<dbReference type="InterPro" id="IPR036225">
    <property type="entry name" value="SRP/SRP_N"/>
</dbReference>
<keyword evidence="4 9" id="KW-0378">Hydrolase</keyword>
<keyword evidence="5 9" id="KW-0342">GTP-binding</keyword>
<protein>
    <recommendedName>
        <fullName evidence="9">Signal recognition particle receptor FtsY</fullName>
        <shortName evidence="9">SRP receptor</shortName>
        <ecNumber evidence="9">3.6.5.4</ecNumber>
    </recommendedName>
</protein>
<dbReference type="GO" id="GO:0005525">
    <property type="term" value="F:GTP binding"/>
    <property type="evidence" value="ECO:0007669"/>
    <property type="project" value="UniProtKB-UniRule"/>
</dbReference>
<keyword evidence="7 9" id="KW-0675">Receptor</keyword>
<dbReference type="GO" id="GO:0005047">
    <property type="term" value="F:signal recognition particle binding"/>
    <property type="evidence" value="ECO:0007669"/>
    <property type="project" value="TreeGrafter"/>
</dbReference>
<dbReference type="InterPro" id="IPR027417">
    <property type="entry name" value="P-loop_NTPase"/>
</dbReference>
<evidence type="ECO:0000256" key="7">
    <source>
        <dbReference type="ARBA" id="ARBA00023170"/>
    </source>
</evidence>
<dbReference type="InterPro" id="IPR013822">
    <property type="entry name" value="Signal_recog_particl_SRP54_hlx"/>
</dbReference>
<dbReference type="GO" id="GO:0005886">
    <property type="term" value="C:plasma membrane"/>
    <property type="evidence" value="ECO:0007669"/>
    <property type="project" value="UniProtKB-SubCell"/>
</dbReference>
<dbReference type="InterPro" id="IPR004390">
    <property type="entry name" value="SR_rcpt_FtsY"/>
</dbReference>
<keyword evidence="2 9" id="KW-0963">Cytoplasm</keyword>
<dbReference type="NCBIfam" id="TIGR00064">
    <property type="entry name" value="ftsY"/>
    <property type="match status" value="1"/>
</dbReference>
<keyword evidence="12" id="KW-1185">Reference proteome</keyword>
<feature type="binding site" evidence="9">
    <location>
        <begin position="290"/>
        <end position="293"/>
    </location>
    <ligand>
        <name>GTP</name>
        <dbReference type="ChEBI" id="CHEBI:37565"/>
    </ligand>
</feature>
<organism evidence="11 12">
    <name type="scientific">Aerococcus agrisoli</name>
    <dbReference type="NCBI Taxonomy" id="2487350"/>
    <lineage>
        <taxon>Bacteria</taxon>
        <taxon>Bacillati</taxon>
        <taxon>Bacillota</taxon>
        <taxon>Bacilli</taxon>
        <taxon>Lactobacillales</taxon>
        <taxon>Aerococcaceae</taxon>
        <taxon>Aerococcus</taxon>
    </lineage>
</organism>